<dbReference type="PANTHER" id="PTHR37540">
    <property type="entry name" value="TRANSCRIPTION FACTOR (ACR-2), PUTATIVE-RELATED-RELATED"/>
    <property type="match status" value="1"/>
</dbReference>
<reference evidence="2" key="1">
    <citation type="submission" date="2022-11" db="EMBL/GenBank/DDBJ databases">
        <authorList>
            <person name="Petersen C."/>
        </authorList>
    </citation>
    <scope>NUCLEOTIDE SEQUENCE</scope>
    <source>
        <strain evidence="2">IBT 23319</strain>
    </source>
</reference>
<dbReference type="EMBL" id="JAPQKT010000003">
    <property type="protein sequence ID" value="KAJ5234842.1"/>
    <property type="molecule type" value="Genomic_DNA"/>
</dbReference>
<name>A0A9W9P3V3_PENCI</name>
<evidence type="ECO:0000256" key="1">
    <source>
        <dbReference type="SAM" id="MobiDB-lite"/>
    </source>
</evidence>
<protein>
    <submittedName>
        <fullName evidence="2">Uncharacterized protein</fullName>
    </submittedName>
</protein>
<feature type="compositionally biased region" description="Polar residues" evidence="1">
    <location>
        <begin position="20"/>
        <end position="45"/>
    </location>
</feature>
<dbReference type="GeneID" id="81382097"/>
<dbReference type="InterPro" id="IPR021858">
    <property type="entry name" value="Fun_TF"/>
</dbReference>
<feature type="compositionally biased region" description="Polar residues" evidence="1">
    <location>
        <begin position="93"/>
        <end position="109"/>
    </location>
</feature>
<feature type="region of interest" description="Disordered" evidence="1">
    <location>
        <begin position="1"/>
        <end position="203"/>
    </location>
</feature>
<dbReference type="RefSeq" id="XP_056502342.1">
    <property type="nucleotide sequence ID" value="XM_056642930.1"/>
</dbReference>
<evidence type="ECO:0000313" key="3">
    <source>
        <dbReference type="Proteomes" id="UP001147733"/>
    </source>
</evidence>
<reference evidence="2" key="2">
    <citation type="journal article" date="2023" name="IMA Fungus">
        <title>Comparative genomic study of the Penicillium genus elucidates a diverse pangenome and 15 lateral gene transfer events.</title>
        <authorList>
            <person name="Petersen C."/>
            <person name="Sorensen T."/>
            <person name="Nielsen M.R."/>
            <person name="Sondergaard T.E."/>
            <person name="Sorensen J.L."/>
            <person name="Fitzpatrick D.A."/>
            <person name="Frisvad J.C."/>
            <person name="Nielsen K.L."/>
        </authorList>
    </citation>
    <scope>NUCLEOTIDE SEQUENCE</scope>
    <source>
        <strain evidence="2">IBT 23319</strain>
    </source>
</reference>
<proteinExistence type="predicted"/>
<feature type="compositionally biased region" description="Low complexity" evidence="1">
    <location>
        <begin position="155"/>
        <end position="164"/>
    </location>
</feature>
<dbReference type="Pfam" id="PF11951">
    <property type="entry name" value="Fungal_trans_2"/>
    <property type="match status" value="1"/>
</dbReference>
<evidence type="ECO:0000313" key="2">
    <source>
        <dbReference type="EMBL" id="KAJ5234842.1"/>
    </source>
</evidence>
<sequence>MDAQEPFSGGHEQSLPVLSRSPTTQWSNPHENLQSDPVAVPSTTLPPAELPPISSAAPLVSQPPAPQPSQAEPTVKTERNASSKVRKPRRAANTATGKSTLFWVNTDPESASGGKKEETLKRIRSHVMSEHNRKKRLESTKRYKGKSFKEFAFQPPETVPSTVGPSPPPISSSSSSSQSPQFTDESDIKQELTPTTTSSASYYTDTSQQSWFTEDVVGYQDQPTAPVVWSVVGSGAYDPFNTGHTQLTDRMMRHLQTFLWDLTQEAHPLQTRYKPKLQAHWGALIQRDPAVLHATICVATSNAAMQRGELPVRDPNQARSALVVDTFHHRGETIRLVNEGLSDPVKASSDELIAAVSALLTIEIASGNPDYLKIHLAGLRQMIGLRKNFADVPPDVRFQISWTDIRVACMAMTRPIFPFARSTRPIGFSLVPPNDDVALLATRLLPLIKIPGIFSDVFAKIIYDLLELSWYAEWIKGSTGYKGFSEETEDYFNFEVLSVEYSLHMDRYTPSGQEKGDNSIEGCCRLACLCFHNSAIWNFYPMIAPLLPKPILALRTALEATIPSGVFALCRDLLIWVLFIGAACSQIMPPERTYFVSELAAACRLHGVTSWQGVRSILLGFFYVDRVHLPMLRQIWQEVQLQTDPSAAR</sequence>
<accession>A0A9W9P3V3</accession>
<dbReference type="PANTHER" id="PTHR37540:SF5">
    <property type="entry name" value="TRANSCRIPTION FACTOR DOMAIN-CONTAINING PROTEIN"/>
    <property type="match status" value="1"/>
</dbReference>
<comment type="caution">
    <text evidence="2">The sequence shown here is derived from an EMBL/GenBank/DDBJ whole genome shotgun (WGS) entry which is preliminary data.</text>
</comment>
<dbReference type="AlphaFoldDB" id="A0A9W9P3V3"/>
<feature type="compositionally biased region" description="Basic and acidic residues" evidence="1">
    <location>
        <begin position="114"/>
        <end position="141"/>
    </location>
</feature>
<organism evidence="2 3">
    <name type="scientific">Penicillium citrinum</name>
    <dbReference type="NCBI Taxonomy" id="5077"/>
    <lineage>
        <taxon>Eukaryota</taxon>
        <taxon>Fungi</taxon>
        <taxon>Dikarya</taxon>
        <taxon>Ascomycota</taxon>
        <taxon>Pezizomycotina</taxon>
        <taxon>Eurotiomycetes</taxon>
        <taxon>Eurotiomycetidae</taxon>
        <taxon>Eurotiales</taxon>
        <taxon>Aspergillaceae</taxon>
        <taxon>Penicillium</taxon>
    </lineage>
</organism>
<gene>
    <name evidence="2" type="ORF">N7469_004010</name>
</gene>
<feature type="compositionally biased region" description="Low complexity" evidence="1">
    <location>
        <begin position="171"/>
        <end position="181"/>
    </location>
</feature>
<dbReference type="OrthoDB" id="4158087at2759"/>
<dbReference type="Proteomes" id="UP001147733">
    <property type="component" value="Unassembled WGS sequence"/>
</dbReference>
<keyword evidence="3" id="KW-1185">Reference proteome</keyword>